<dbReference type="AlphaFoldDB" id="Q1RR45"/>
<accession>Q1RR45</accession>
<name>Q1RR45_STRA7</name>
<sequence>MLSAALRRASVAPFRSVRRPSAAPTSILTCPAASRHAQLGLAHGLAGPLVLLALTTRAGYTVDGQHAALDASGAIGWPGLCRRLRAVQPSRLVPSLTPR</sequence>
<evidence type="ECO:0000313" key="2">
    <source>
        <dbReference type="EMBL" id="CAJ87750.1"/>
    </source>
</evidence>
<proteinExistence type="predicted"/>
<dbReference type="EMBL" id="AJ937741">
    <property type="protein sequence ID" value="CAI78243.1"/>
    <property type="molecule type" value="Genomic_DNA"/>
</dbReference>
<dbReference type="EMBL" id="AM238664">
    <property type="protein sequence ID" value="CAJ87750.1"/>
    <property type="molecule type" value="Genomic_DNA"/>
</dbReference>
<dbReference type="SUPFAM" id="SSF158745">
    <property type="entry name" value="LanC-like"/>
    <property type="match status" value="1"/>
</dbReference>
<gene>
    <name evidence="1" type="ORF">SAMT0040</name>
    <name evidence="2" type="ORF">SAMT0041</name>
</gene>
<dbReference type="Gene3D" id="1.50.10.20">
    <property type="match status" value="1"/>
</dbReference>
<reference evidence="2" key="2">
    <citation type="journal article" date="2006" name="Microbiology (Mosc.)">
        <title>Multiple biosynthetic and uptake systems mediate siderophore-dependent iron acquisition in Streptomyces coelicolor A3(2) and Streptomyces ambofaciens ATCC 23877.</title>
        <authorList>
            <person name="Barona-Gomez F."/>
            <person name="Lautru S."/>
            <person name="Francou F.X."/>
            <person name="Leblond P."/>
            <person name="Pernodet J.L."/>
            <person name="Challis G.L."/>
        </authorList>
    </citation>
    <scope>NUCLEOTIDE SEQUENCE</scope>
    <source>
        <strain evidence="2">ATCC 23877</strain>
    </source>
</reference>
<organism evidence="1">
    <name type="scientific">Streptomyces ambofaciens (strain ATCC 23877 / 3486 / DSM 40053 / JCM 4204 / NBRC 12836 / NRRL B-2516)</name>
    <dbReference type="NCBI Taxonomy" id="278992"/>
    <lineage>
        <taxon>Bacteria</taxon>
        <taxon>Bacillati</taxon>
        <taxon>Actinomycetota</taxon>
        <taxon>Actinomycetes</taxon>
        <taxon>Kitasatosporales</taxon>
        <taxon>Streptomycetaceae</taxon>
        <taxon>Streptomyces</taxon>
    </lineage>
</organism>
<reference evidence="2" key="3">
    <citation type="journal article" date="2006" name="Mol. Biol. Evol.">
        <title>Evolution of the terminal regions of the Streptomyces linear chromosome.</title>
        <authorList>
            <person name="Choulet F."/>
            <person name="Aigle B."/>
            <person name="Gallois A."/>
            <person name="Mangenot S."/>
            <person name="Gerbaud C."/>
            <person name="Truong C."/>
            <person name="Francou F.X."/>
            <person name="Fourrier C."/>
            <person name="Guerineau M."/>
            <person name="Decaris B."/>
            <person name="Barbe V."/>
            <person name="Pernodet J.L."/>
            <person name="Leblond P."/>
        </authorList>
    </citation>
    <scope>NUCLEOTIDE SEQUENCE</scope>
    <source>
        <strain evidence="2">ATCC 23877</strain>
    </source>
</reference>
<protein>
    <submittedName>
        <fullName evidence="1">Uncharacterized protein SAMT0040</fullName>
    </submittedName>
</protein>
<dbReference type="EMBL" id="AM238663">
    <property type="protein sequence ID" value="CAJ89028.1"/>
    <property type="molecule type" value="Genomic_DNA"/>
</dbReference>
<reference evidence="1" key="1">
    <citation type="journal article" date="2006" name="J. Bacteriol.">
        <title>Intraspecific variability of the terminal inverted repeats of the linear chromosome of Streptomyces ambofaciens.</title>
        <authorList>
            <person name="Choulet F."/>
            <person name="Gallois A."/>
            <person name="Aigle B."/>
            <person name="Mangenot S."/>
            <person name="Gerbaud C."/>
            <person name="Truong C."/>
            <person name="Francou F.X."/>
            <person name="Borges F."/>
            <person name="Fourrier C."/>
            <person name="Guerineau M."/>
            <person name="Decaris B."/>
            <person name="Barbe V."/>
            <person name="Pernodet J.L."/>
            <person name="Leblond P."/>
        </authorList>
    </citation>
    <scope>NUCLEOTIDE SEQUENCE</scope>
    <source>
        <strain evidence="1">ATCC 23877</strain>
    </source>
</reference>
<evidence type="ECO:0000313" key="1">
    <source>
        <dbReference type="EMBL" id="CAI78243.1"/>
    </source>
</evidence>
<dbReference type="EMBL" id="AJ937740">
    <property type="protein sequence ID" value="CAI77969.1"/>
    <property type="molecule type" value="Genomic_DNA"/>
</dbReference>